<dbReference type="PANTHER" id="PTHR12526:SF595">
    <property type="entry name" value="BLL5217 PROTEIN"/>
    <property type="match status" value="1"/>
</dbReference>
<evidence type="ECO:0000259" key="1">
    <source>
        <dbReference type="Pfam" id="PF00534"/>
    </source>
</evidence>
<dbReference type="PANTHER" id="PTHR12526">
    <property type="entry name" value="GLYCOSYLTRANSFERASE"/>
    <property type="match status" value="1"/>
</dbReference>
<dbReference type="InterPro" id="IPR001296">
    <property type="entry name" value="Glyco_trans_1"/>
</dbReference>
<dbReference type="SUPFAM" id="SSF53756">
    <property type="entry name" value="UDP-Glycosyltransferase/glycogen phosphorylase"/>
    <property type="match status" value="1"/>
</dbReference>
<evidence type="ECO:0000313" key="3">
    <source>
        <dbReference type="EMBL" id="CBH75124.1"/>
    </source>
</evidence>
<feature type="domain" description="Glycosyl transferase family 1" evidence="1">
    <location>
        <begin position="180"/>
        <end position="304"/>
    </location>
</feature>
<protein>
    <submittedName>
        <fullName evidence="3">Uncharacterized protein</fullName>
    </submittedName>
</protein>
<proteinExistence type="predicted"/>
<dbReference type="Pfam" id="PF13439">
    <property type="entry name" value="Glyco_transf_4"/>
    <property type="match status" value="1"/>
</dbReference>
<dbReference type="Pfam" id="PF00534">
    <property type="entry name" value="Glycos_transf_1"/>
    <property type="match status" value="1"/>
</dbReference>
<organism evidence="3">
    <name type="scientific">mine drainage metagenome</name>
    <dbReference type="NCBI Taxonomy" id="410659"/>
    <lineage>
        <taxon>unclassified sequences</taxon>
        <taxon>metagenomes</taxon>
        <taxon>ecological metagenomes</taxon>
    </lineage>
</organism>
<dbReference type="InterPro" id="IPR028098">
    <property type="entry name" value="Glyco_trans_4-like_N"/>
</dbReference>
<dbReference type="Gene3D" id="3.40.50.2000">
    <property type="entry name" value="Glycogen Phosphorylase B"/>
    <property type="match status" value="2"/>
</dbReference>
<evidence type="ECO:0000259" key="2">
    <source>
        <dbReference type="Pfam" id="PF13439"/>
    </source>
</evidence>
<dbReference type="GO" id="GO:0016757">
    <property type="term" value="F:glycosyltransferase activity"/>
    <property type="evidence" value="ECO:0007669"/>
    <property type="project" value="InterPro"/>
</dbReference>
<name>E6PF88_9ZZZZ</name>
<accession>E6PF88</accession>
<dbReference type="EMBL" id="CABL01000005">
    <property type="protein sequence ID" value="CBH75124.1"/>
    <property type="molecule type" value="Genomic_DNA"/>
</dbReference>
<comment type="caution">
    <text evidence="3">The sequence shown here is derived from an EMBL/GenBank/DDBJ whole genome shotgun (WGS) entry which is preliminary data.</text>
</comment>
<dbReference type="AlphaFoldDB" id="E6PF88"/>
<sequence length="386" mass="43117">MPDKFDDLRGLRLAVLAPLSWPVPPPGYGPWEQISYNIAEGMRARGLDVTLYAAGNSHFEGRLRSVVPISLNEDRALDGNVFEGIHIGTLFEEAERFDLIHNNFDWKPMTYALARTSPPMLTTIHGFSQPQILAAYYACAHRSFFTSISDADRDPGLRYLGTTYNGIDASQFTFRDAPGDYLLFIGRFHPEKGTHLAIEIAKRAGIRIKLAGIPHDERYFDELVSPHIDGDAVEFLGEVRGARRDEVLGGALALVHMTTRPERFGLTLVEAMACGTPVLGARMGSIPEIVRDGMTGILCDDLDAAVAAVPNLHRIDRALCRKHVEMNFSVERMVDRYLDAYRIALRERLPGAPSALQAAARKHDWWDRPMAFTDIPTRPSSLRFDE</sequence>
<gene>
    <name evidence="3" type="ORF">CARN1_0299</name>
</gene>
<reference evidence="3" key="1">
    <citation type="submission" date="2009-10" db="EMBL/GenBank/DDBJ databases">
        <title>Diversity of trophic interactions inside an arsenic-rich microbial ecosystem.</title>
        <authorList>
            <person name="Bertin P.N."/>
            <person name="Heinrich-Salmeron A."/>
            <person name="Pelletier E."/>
            <person name="Goulhen-Chollet F."/>
            <person name="Arsene-Ploetze F."/>
            <person name="Gallien S."/>
            <person name="Calteau A."/>
            <person name="Vallenet D."/>
            <person name="Casiot C."/>
            <person name="Chane-Woon-Ming B."/>
            <person name="Giloteaux L."/>
            <person name="Barakat M."/>
            <person name="Bonnefoy V."/>
            <person name="Bruneel O."/>
            <person name="Chandler M."/>
            <person name="Cleiss J."/>
            <person name="Duran R."/>
            <person name="Elbaz-Poulichet F."/>
            <person name="Fonknechten N."/>
            <person name="Lauga B."/>
            <person name="Mornico D."/>
            <person name="Ortet P."/>
            <person name="Schaeffer C."/>
            <person name="Siguier P."/>
            <person name="Alexander Thil Smith A."/>
            <person name="Van Dorsselaer A."/>
            <person name="Weissenbach J."/>
            <person name="Medigue C."/>
            <person name="Le Paslier D."/>
        </authorList>
    </citation>
    <scope>NUCLEOTIDE SEQUENCE</scope>
</reference>
<dbReference type="CDD" id="cd03802">
    <property type="entry name" value="GT4_AviGT4-like"/>
    <property type="match status" value="1"/>
</dbReference>
<feature type="domain" description="Glycosyltransferase subfamily 4-like N-terminal" evidence="2">
    <location>
        <begin position="36"/>
        <end position="135"/>
    </location>
</feature>